<accession>A0A2G6MRI9</accession>
<dbReference type="Proteomes" id="UP000231203">
    <property type="component" value="Unassembled WGS sequence"/>
</dbReference>
<evidence type="ECO:0000313" key="12">
    <source>
        <dbReference type="Proteomes" id="UP000231203"/>
    </source>
</evidence>
<reference evidence="11 12" key="1">
    <citation type="submission" date="2017-10" db="EMBL/GenBank/DDBJ databases">
        <title>Novel microbial diversity and functional potential in the marine mammal oral microbiome.</title>
        <authorList>
            <person name="Dudek N.K."/>
            <person name="Sun C.L."/>
            <person name="Burstein D."/>
            <person name="Kantor R.S."/>
            <person name="Aliaga Goltsman D.S."/>
            <person name="Bik E.M."/>
            <person name="Thomas B.C."/>
            <person name="Banfield J.F."/>
            <person name="Relman D.A."/>
        </authorList>
    </citation>
    <scope>NUCLEOTIDE SEQUENCE [LARGE SCALE GENOMIC DNA]</scope>
    <source>
        <strain evidence="11">DOLJORAL78_47_202</strain>
    </source>
</reference>
<evidence type="ECO:0000256" key="6">
    <source>
        <dbReference type="ARBA" id="ARBA00022676"/>
    </source>
</evidence>
<comment type="caution">
    <text evidence="11">The sequence shown here is derived from an EMBL/GenBank/DDBJ whole genome shotgun (WGS) entry which is preliminary data.</text>
</comment>
<evidence type="ECO:0000256" key="1">
    <source>
        <dbReference type="ARBA" id="ARBA00002056"/>
    </source>
</evidence>
<evidence type="ECO:0000256" key="7">
    <source>
        <dbReference type="ARBA" id="ARBA00022679"/>
    </source>
</evidence>
<proteinExistence type="predicted"/>
<dbReference type="InterPro" id="IPR003835">
    <property type="entry name" value="Glyco_trans_19"/>
</dbReference>
<evidence type="ECO:0000256" key="10">
    <source>
        <dbReference type="NCBIfam" id="TIGR00215"/>
    </source>
</evidence>
<evidence type="ECO:0000256" key="3">
    <source>
        <dbReference type="ARBA" id="ARBA00020902"/>
    </source>
</evidence>
<comment type="catalytic activity">
    <reaction evidence="9">
        <text>a lipid X + a UDP-2-N,3-O-bis[(3R)-3-hydroxyacyl]-alpha-D-glucosamine = a lipid A disaccharide + UDP + H(+)</text>
        <dbReference type="Rhea" id="RHEA:67828"/>
        <dbReference type="ChEBI" id="CHEBI:15378"/>
        <dbReference type="ChEBI" id="CHEBI:58223"/>
        <dbReference type="ChEBI" id="CHEBI:137748"/>
        <dbReference type="ChEBI" id="CHEBI:176338"/>
        <dbReference type="ChEBI" id="CHEBI:176343"/>
        <dbReference type="EC" id="2.4.1.182"/>
    </reaction>
</comment>
<dbReference type="NCBIfam" id="TIGR00215">
    <property type="entry name" value="lpxB"/>
    <property type="match status" value="1"/>
</dbReference>
<dbReference type="SUPFAM" id="SSF53756">
    <property type="entry name" value="UDP-Glycosyltransferase/glycogen phosphorylase"/>
    <property type="match status" value="1"/>
</dbReference>
<evidence type="ECO:0000313" key="11">
    <source>
        <dbReference type="EMBL" id="PIE62698.1"/>
    </source>
</evidence>
<sequence>MSSMNKHPGQIMILAGEPSGDFHGAALVRALKQGCPGIRITGIGGNAMAGQGADIFFPIDKLSAMGLVQVIKQLGTIKQAFSLVKRRLKTDPPDAVVLIDYPGFNLKIAGFIKQHYDIPVCYYIAPKVWAWHSKRLDDIANFTDHVALIFPFEIPIYKAKKIAATYVGNPLVDEYPQPLPVLNQGQKKDLSTDLVIGLLPGSRSAEIDKLLPVMLDSASIISKRYPHLRCLVSSGIQHHEQRIKHIVFHHPHNGLCRIVTGRPKQIFEQADLLIATSGTVTLEAALNVVPTVIIYRISAVAYRLAQLLVKTRYIGLANLIAGRQVMPELIQDQANAGTISETVFSMIPDLGNHRQQLHQVRRRLGLPGAPKRTAAIIFNLIYKKRSMAVRACLINRKFFSDEY</sequence>
<name>A0A2G6MRI9_9BACT</name>
<keyword evidence="4" id="KW-0444">Lipid biosynthesis</keyword>
<dbReference type="GO" id="GO:0005543">
    <property type="term" value="F:phospholipid binding"/>
    <property type="evidence" value="ECO:0007669"/>
    <property type="project" value="TreeGrafter"/>
</dbReference>
<keyword evidence="8" id="KW-0443">Lipid metabolism</keyword>
<evidence type="ECO:0000256" key="5">
    <source>
        <dbReference type="ARBA" id="ARBA00022556"/>
    </source>
</evidence>
<dbReference type="EMBL" id="PDTI01000033">
    <property type="protein sequence ID" value="PIE62698.1"/>
    <property type="molecule type" value="Genomic_DNA"/>
</dbReference>
<evidence type="ECO:0000256" key="8">
    <source>
        <dbReference type="ARBA" id="ARBA00023098"/>
    </source>
</evidence>
<dbReference type="PANTHER" id="PTHR30372:SF4">
    <property type="entry name" value="LIPID-A-DISACCHARIDE SYNTHASE, MITOCHONDRIAL-RELATED"/>
    <property type="match status" value="1"/>
</dbReference>
<dbReference type="EC" id="2.4.1.182" evidence="2 10"/>
<evidence type="ECO:0000256" key="4">
    <source>
        <dbReference type="ARBA" id="ARBA00022516"/>
    </source>
</evidence>
<dbReference type="GO" id="GO:0016020">
    <property type="term" value="C:membrane"/>
    <property type="evidence" value="ECO:0007669"/>
    <property type="project" value="GOC"/>
</dbReference>
<keyword evidence="6" id="KW-0328">Glycosyltransferase</keyword>
<dbReference type="PANTHER" id="PTHR30372">
    <property type="entry name" value="LIPID-A-DISACCHARIDE SYNTHASE"/>
    <property type="match status" value="1"/>
</dbReference>
<dbReference type="Pfam" id="PF02684">
    <property type="entry name" value="LpxB"/>
    <property type="match status" value="1"/>
</dbReference>
<evidence type="ECO:0000256" key="9">
    <source>
        <dbReference type="ARBA" id="ARBA00048975"/>
    </source>
</evidence>
<comment type="function">
    <text evidence="1">Condensation of UDP-2,3-diacylglucosamine and 2,3-diacylglucosamine-1-phosphate to form lipid A disaccharide, a precursor of lipid A, a phosphorylated glycolipid that anchors the lipopolysaccharide to the outer membrane of the cell.</text>
</comment>
<keyword evidence="7" id="KW-0808">Transferase</keyword>
<dbReference type="AlphaFoldDB" id="A0A2G6MRI9"/>
<dbReference type="GO" id="GO:0008915">
    <property type="term" value="F:lipid-A-disaccharide synthase activity"/>
    <property type="evidence" value="ECO:0007669"/>
    <property type="project" value="UniProtKB-UniRule"/>
</dbReference>
<dbReference type="GO" id="GO:0009245">
    <property type="term" value="P:lipid A biosynthetic process"/>
    <property type="evidence" value="ECO:0007669"/>
    <property type="project" value="UniProtKB-UniRule"/>
</dbReference>
<protein>
    <recommendedName>
        <fullName evidence="3 10">Lipid-A-disaccharide synthase</fullName>
        <ecNumber evidence="2 10">2.4.1.182</ecNumber>
    </recommendedName>
</protein>
<keyword evidence="5" id="KW-0441">Lipid A biosynthesis</keyword>
<organism evidence="11 12">
    <name type="scientific">Desulfobacter postgatei</name>
    <dbReference type="NCBI Taxonomy" id="2293"/>
    <lineage>
        <taxon>Bacteria</taxon>
        <taxon>Pseudomonadati</taxon>
        <taxon>Thermodesulfobacteriota</taxon>
        <taxon>Desulfobacteria</taxon>
        <taxon>Desulfobacterales</taxon>
        <taxon>Desulfobacteraceae</taxon>
        <taxon>Desulfobacter</taxon>
    </lineage>
</organism>
<gene>
    <name evidence="11" type="ORF">CSA25_03920</name>
</gene>
<evidence type="ECO:0000256" key="2">
    <source>
        <dbReference type="ARBA" id="ARBA00012687"/>
    </source>
</evidence>